<reference evidence="5" key="1">
    <citation type="submission" date="2022-02" db="EMBL/GenBank/DDBJ databases">
        <title>Atlantic sturgeon de novo genome assembly.</title>
        <authorList>
            <person name="Stock M."/>
            <person name="Klopp C."/>
            <person name="Guiguen Y."/>
            <person name="Cabau C."/>
            <person name="Parinello H."/>
            <person name="Santidrian Yebra-Pimentel E."/>
            <person name="Kuhl H."/>
            <person name="Dirks R.P."/>
            <person name="Guessner J."/>
            <person name="Wuertz S."/>
            <person name="Du K."/>
            <person name="Schartl M."/>
        </authorList>
    </citation>
    <scope>NUCLEOTIDE SEQUENCE</scope>
    <source>
        <strain evidence="5">STURGEONOMICS-FGT-2020</strain>
        <tissue evidence="5">Whole blood</tissue>
    </source>
</reference>
<sequence>MMAFCNQQPFYNPSIPFTGFIQGGLQVGKMITITGRVLPGSERFVVNLQCGAHQSPRPDIALHFNPRYEVFQEYVVCNTLQNQSWGSEERKCEMPLQRGSSFTLMILVNHNAYKVAVNGNHFLDFNHRLSISSVNTIAVEGGVEVTSITFQNPTPQFAAAQAFPPQFAAAQAFPARGRGGSRNRNRAKAKQLILQPAPAYPAPQSYTVPYKSFINGGLYPSRTITIQGYVLPTATRFHVNFKYNSLIAFHLNPRLDENTVVRNSLLGEKWGQEERMLSAGMPFIRGQAFMMAIVCESHRYSVSVNGKHCFDFSHRVSQLQQIDVLEIAGDVTLAAVQV</sequence>
<dbReference type="GO" id="GO:0005829">
    <property type="term" value="C:cytosol"/>
    <property type="evidence" value="ECO:0007669"/>
    <property type="project" value="TreeGrafter"/>
</dbReference>
<dbReference type="SMART" id="SM00276">
    <property type="entry name" value="GLECT"/>
    <property type="match status" value="2"/>
</dbReference>
<evidence type="ECO:0000313" key="5">
    <source>
        <dbReference type="EMBL" id="KAK1158228.1"/>
    </source>
</evidence>
<dbReference type="GO" id="GO:0030246">
    <property type="term" value="F:carbohydrate binding"/>
    <property type="evidence" value="ECO:0007669"/>
    <property type="project" value="UniProtKB-UniRule"/>
</dbReference>
<keyword evidence="1 3" id="KW-0430">Lectin</keyword>
<dbReference type="GO" id="GO:2000562">
    <property type="term" value="P:negative regulation of CD4-positive, alpha-beta T cell proliferation"/>
    <property type="evidence" value="ECO:0007669"/>
    <property type="project" value="TreeGrafter"/>
</dbReference>
<dbReference type="FunFam" id="2.60.120.200:FF:000023">
    <property type="entry name" value="Galectin"/>
    <property type="match status" value="1"/>
</dbReference>
<dbReference type="GO" id="GO:0032689">
    <property type="term" value="P:negative regulation of type II interferon production"/>
    <property type="evidence" value="ECO:0007669"/>
    <property type="project" value="TreeGrafter"/>
</dbReference>
<dbReference type="CDD" id="cd00070">
    <property type="entry name" value="GLECT"/>
    <property type="match status" value="2"/>
</dbReference>
<keyword evidence="2" id="KW-0677">Repeat</keyword>
<evidence type="ECO:0000259" key="4">
    <source>
        <dbReference type="PROSITE" id="PS51304"/>
    </source>
</evidence>
<dbReference type="GO" id="GO:0016936">
    <property type="term" value="F:galactoside binding"/>
    <property type="evidence" value="ECO:0007669"/>
    <property type="project" value="TreeGrafter"/>
</dbReference>
<proteinExistence type="predicted"/>
<gene>
    <name evidence="5" type="primary">LGALS9</name>
    <name evidence="5" type="ORF">AOXY_G23076</name>
</gene>
<dbReference type="SUPFAM" id="SSF49899">
    <property type="entry name" value="Concanavalin A-like lectins/glucanases"/>
    <property type="match status" value="2"/>
</dbReference>
<feature type="domain" description="Galectin" evidence="4">
    <location>
        <begin position="17"/>
        <end position="151"/>
    </location>
</feature>
<evidence type="ECO:0000256" key="2">
    <source>
        <dbReference type="ARBA" id="ARBA00022737"/>
    </source>
</evidence>
<organism evidence="5 6">
    <name type="scientific">Acipenser oxyrinchus oxyrinchus</name>
    <dbReference type="NCBI Taxonomy" id="40147"/>
    <lineage>
        <taxon>Eukaryota</taxon>
        <taxon>Metazoa</taxon>
        <taxon>Chordata</taxon>
        <taxon>Craniata</taxon>
        <taxon>Vertebrata</taxon>
        <taxon>Euteleostomi</taxon>
        <taxon>Actinopterygii</taxon>
        <taxon>Chondrostei</taxon>
        <taxon>Acipenseriformes</taxon>
        <taxon>Acipenseridae</taxon>
        <taxon>Acipenser</taxon>
    </lineage>
</organism>
<evidence type="ECO:0000256" key="3">
    <source>
        <dbReference type="RuleBase" id="RU102079"/>
    </source>
</evidence>
<dbReference type="GO" id="GO:0005634">
    <property type="term" value="C:nucleus"/>
    <property type="evidence" value="ECO:0007669"/>
    <property type="project" value="TreeGrafter"/>
</dbReference>
<dbReference type="EMBL" id="JAGXEW010000024">
    <property type="protein sequence ID" value="KAK1158228.1"/>
    <property type="molecule type" value="Genomic_DNA"/>
</dbReference>
<feature type="domain" description="Galectin" evidence="4">
    <location>
        <begin position="210"/>
        <end position="338"/>
    </location>
</feature>
<dbReference type="AlphaFoldDB" id="A0AAD8CV90"/>
<dbReference type="Pfam" id="PF00337">
    <property type="entry name" value="Gal-bind_lectin"/>
    <property type="match status" value="2"/>
</dbReference>
<protein>
    <recommendedName>
        <fullName evidence="3">Galectin</fullName>
    </recommendedName>
</protein>
<evidence type="ECO:0000256" key="1">
    <source>
        <dbReference type="ARBA" id="ARBA00022734"/>
    </source>
</evidence>
<dbReference type="SMART" id="SM00908">
    <property type="entry name" value="Gal-bind_lectin"/>
    <property type="match status" value="2"/>
</dbReference>
<dbReference type="Proteomes" id="UP001230051">
    <property type="component" value="Unassembled WGS sequence"/>
</dbReference>
<dbReference type="Gene3D" id="2.60.120.200">
    <property type="match status" value="2"/>
</dbReference>
<evidence type="ECO:0000313" key="6">
    <source>
        <dbReference type="Proteomes" id="UP001230051"/>
    </source>
</evidence>
<dbReference type="PANTHER" id="PTHR11346:SF80">
    <property type="entry name" value="GALECTIN-9C"/>
    <property type="match status" value="1"/>
</dbReference>
<name>A0AAD8CV90_ACIOX</name>
<keyword evidence="6" id="KW-1185">Reference proteome</keyword>
<dbReference type="PROSITE" id="PS51304">
    <property type="entry name" value="GALECTIN"/>
    <property type="match status" value="2"/>
</dbReference>
<dbReference type="InterPro" id="IPR013320">
    <property type="entry name" value="ConA-like_dom_sf"/>
</dbReference>
<dbReference type="PANTHER" id="PTHR11346">
    <property type="entry name" value="GALECTIN"/>
    <property type="match status" value="1"/>
</dbReference>
<accession>A0AAD8CV90</accession>
<dbReference type="GO" id="GO:0010628">
    <property type="term" value="P:positive regulation of gene expression"/>
    <property type="evidence" value="ECO:0007669"/>
    <property type="project" value="TreeGrafter"/>
</dbReference>
<dbReference type="InterPro" id="IPR001079">
    <property type="entry name" value="Galectin_CRD"/>
</dbReference>
<comment type="caution">
    <text evidence="5">The sequence shown here is derived from an EMBL/GenBank/DDBJ whole genome shotgun (WGS) entry which is preliminary data.</text>
</comment>
<dbReference type="FunFam" id="2.60.120.200:FF:000078">
    <property type="entry name" value="Galectin"/>
    <property type="match status" value="1"/>
</dbReference>
<dbReference type="InterPro" id="IPR044156">
    <property type="entry name" value="Galectin-like"/>
</dbReference>